<dbReference type="eggNOG" id="ENOG502SBI7">
    <property type="taxonomic scope" value="Eukaryota"/>
</dbReference>
<gene>
    <name evidence="5" type="ORF">BEWA_004810</name>
</gene>
<dbReference type="Gene3D" id="2.30.170.40">
    <property type="entry name" value="Ribosomal protein L28/L24"/>
    <property type="match status" value="1"/>
</dbReference>
<dbReference type="Proteomes" id="UP000031512">
    <property type="component" value="Chromosome 3"/>
</dbReference>
<dbReference type="InterPro" id="IPR037147">
    <property type="entry name" value="Ribosomal_bL28_sf"/>
</dbReference>
<dbReference type="PANTHER" id="PTHR13528">
    <property type="entry name" value="39S RIBOSOMAL PROTEIN L28, MITOCHONDRIAL"/>
    <property type="match status" value="1"/>
</dbReference>
<dbReference type="AlphaFoldDB" id="L0B0N8"/>
<organism evidence="5 6">
    <name type="scientific">Theileria equi strain WA</name>
    <dbReference type="NCBI Taxonomy" id="1537102"/>
    <lineage>
        <taxon>Eukaryota</taxon>
        <taxon>Sar</taxon>
        <taxon>Alveolata</taxon>
        <taxon>Apicomplexa</taxon>
        <taxon>Aconoidasida</taxon>
        <taxon>Piroplasmida</taxon>
        <taxon>Theileriidae</taxon>
        <taxon>Theileria</taxon>
    </lineage>
</organism>
<evidence type="ECO:0000256" key="2">
    <source>
        <dbReference type="ARBA" id="ARBA00022980"/>
    </source>
</evidence>
<reference evidence="5 6" key="1">
    <citation type="journal article" date="2012" name="BMC Genomics">
        <title>Comparative genomic analysis and phylogenetic position of Theileria equi.</title>
        <authorList>
            <person name="Kappmeyer L.S."/>
            <person name="Thiagarajan M."/>
            <person name="Herndon D.R."/>
            <person name="Ramsay J.D."/>
            <person name="Caler E."/>
            <person name="Djikeng A."/>
            <person name="Gillespie J.J."/>
            <person name="Lau A.O."/>
            <person name="Roalson E.H."/>
            <person name="Silva J.C."/>
            <person name="Silva M.G."/>
            <person name="Suarez C.E."/>
            <person name="Ueti M.W."/>
            <person name="Nene V.M."/>
            <person name="Mealey R.H."/>
            <person name="Knowles D.P."/>
            <person name="Brayton K.A."/>
        </authorList>
    </citation>
    <scope>NUCLEOTIDE SEQUENCE [LARGE SCALE GENOMIC DNA]</scope>
    <source>
        <strain evidence="5 6">WA</strain>
    </source>
</reference>
<dbReference type="InterPro" id="IPR034704">
    <property type="entry name" value="Ribosomal_bL28/bL31-like_sf"/>
</dbReference>
<dbReference type="EMBL" id="CP001670">
    <property type="protein sequence ID" value="AFZ81073.1"/>
    <property type="molecule type" value="Genomic_DNA"/>
</dbReference>
<dbReference type="STRING" id="1537102.L0B0N8"/>
<keyword evidence="2" id="KW-0689">Ribosomal protein</keyword>
<keyword evidence="3" id="KW-0687">Ribonucleoprotein</keyword>
<proteinExistence type="inferred from homology"/>
<name>L0B0N8_THEEQ</name>
<evidence type="ECO:0000256" key="4">
    <source>
        <dbReference type="SAM" id="MobiDB-lite"/>
    </source>
</evidence>
<dbReference type="SUPFAM" id="SSF143800">
    <property type="entry name" value="L28p-like"/>
    <property type="match status" value="1"/>
</dbReference>
<protein>
    <submittedName>
        <fullName evidence="5">Uncharacterized protein</fullName>
    </submittedName>
</protein>
<dbReference type="PANTHER" id="PTHR13528:SF2">
    <property type="entry name" value="LARGE RIBOSOMAL SUBUNIT PROTEIN BL28M"/>
    <property type="match status" value="1"/>
</dbReference>
<feature type="region of interest" description="Disordered" evidence="4">
    <location>
        <begin position="252"/>
        <end position="281"/>
    </location>
</feature>
<accession>L0B0N8</accession>
<evidence type="ECO:0000313" key="5">
    <source>
        <dbReference type="EMBL" id="AFZ81073.1"/>
    </source>
</evidence>
<dbReference type="VEuPathDB" id="PiroplasmaDB:BEWA_004810"/>
<evidence type="ECO:0000256" key="1">
    <source>
        <dbReference type="ARBA" id="ARBA00008760"/>
    </source>
</evidence>
<keyword evidence="6" id="KW-1185">Reference proteome</keyword>
<evidence type="ECO:0000313" key="6">
    <source>
        <dbReference type="Proteomes" id="UP000031512"/>
    </source>
</evidence>
<dbReference type="GO" id="GO:0005762">
    <property type="term" value="C:mitochondrial large ribosomal subunit"/>
    <property type="evidence" value="ECO:0007669"/>
    <property type="project" value="TreeGrafter"/>
</dbReference>
<comment type="similarity">
    <text evidence="1">Belongs to the bacterial ribosomal protein bL28 family.</text>
</comment>
<dbReference type="OrthoDB" id="361870at2759"/>
<dbReference type="RefSeq" id="XP_004830739.1">
    <property type="nucleotide sequence ID" value="XM_004830682.1"/>
</dbReference>
<dbReference type="KEGG" id="beq:BEWA_004810"/>
<feature type="compositionally biased region" description="Polar residues" evidence="4">
    <location>
        <begin position="272"/>
        <end position="281"/>
    </location>
</feature>
<sequence>MPRHPSLFGKYIRLNGFVQRKGFKKTQVIHPIPVKAYGRVPSASSQTGLYHDEDYNYYTKVAYSLQKTRIKLKPNVFKKDFESHMLNTTVPNVRVTTSALHAITEEGGFDNYILNTTPEQLRSQLGERLRSVFYFYKQNPEFRKLQMPWKIYYSEMSKKDPMFAVYKHLLGKEKSEKKQAREYRRFSPFYLPPANDLIPECQNFANSQVKDNLKLNLWWKGDKEKEFRARLGEARTFDAAHVDINLLNAYRKGEGRGGGGPHGKSLRKRSKTFNFNQGRPY</sequence>
<dbReference type="GO" id="GO:0003735">
    <property type="term" value="F:structural constituent of ribosome"/>
    <property type="evidence" value="ECO:0007669"/>
    <property type="project" value="InterPro"/>
</dbReference>
<dbReference type="GeneID" id="15805692"/>
<evidence type="ECO:0000256" key="3">
    <source>
        <dbReference type="ARBA" id="ARBA00023274"/>
    </source>
</evidence>
<dbReference type="InterPro" id="IPR026569">
    <property type="entry name" value="Ribosomal_bL28"/>
</dbReference>